<proteinExistence type="predicted"/>
<evidence type="ECO:0000313" key="10">
    <source>
        <dbReference type="EMBL" id="TQS41477.1"/>
    </source>
</evidence>
<keyword evidence="3 9" id="KW-0812">Transmembrane</keyword>
<dbReference type="PANTHER" id="PTHR47019:SF1">
    <property type="entry name" value="LIPID II FLIPPASE MURJ"/>
    <property type="match status" value="1"/>
</dbReference>
<keyword evidence="6 9" id="KW-1133">Transmembrane helix</keyword>
<feature type="transmembrane region" description="Helical" evidence="9">
    <location>
        <begin position="151"/>
        <end position="172"/>
    </location>
</feature>
<protein>
    <submittedName>
        <fullName evidence="10">Murein biosynthesis integral membrane protein MurJ</fullName>
    </submittedName>
</protein>
<feature type="transmembrane region" description="Helical" evidence="9">
    <location>
        <begin position="297"/>
        <end position="319"/>
    </location>
</feature>
<dbReference type="GO" id="GO:0034204">
    <property type="term" value="P:lipid translocation"/>
    <property type="evidence" value="ECO:0007669"/>
    <property type="project" value="TreeGrafter"/>
</dbReference>
<dbReference type="GO" id="GO:0009252">
    <property type="term" value="P:peptidoglycan biosynthetic process"/>
    <property type="evidence" value="ECO:0007669"/>
    <property type="project" value="UniProtKB-KW"/>
</dbReference>
<keyword evidence="11" id="KW-1185">Reference proteome</keyword>
<sequence>MSAGPEPRDFDLRRPRSNPYDPDSTVVLPAASAMDEPTAVLPVIPEQIPPEEPPAEAGTRSVARSSGVMAIFSLISRATGFIRTAAIGAAIGGGLVGDAYQVSNTIPNMLYEFLLGGILTSVVVPLLVAAKKRDADGGEAFTHKLLTAATLLLGAATVLALIAAPLLTAFFANDRSTDASRHLTTMLAYLLLPEIFFYGLSALLGAVLNTRNEFAAPAWAPILNNVTVVTTAVVFLLMPGPATLSPSTITGAQVAVLGVGTTLGIALQAFVLWPSLRKVGFRWKWRFDLRGSGLGEAARLGAWMFVYVGVSQLGVLPVIKIANYAGTRGGPGPLIHNNAFLLFMMVHGIVAVSILTALLPRMSSAAADRNFPEVTRNLSLGARLSSVVLVPATAAYLVLGIPLAVTAFRWGHFSQDQAIATGYATMAAAIGLVPFAISQMQIFAFYALRDTRTPALLNIPVVVAKLAFDLGVLFFVPTDYVVVGLQCGNTVSYLVAVFVSGRYLKRSLGGLETMAVTRTLSRLGIAAAVAGLISWGVAYGIQAALGIGKAGSFVSLVVAGIVLVGVYAVLALRLRVAEVVELADTVKRRLPGR</sequence>
<evidence type="ECO:0000256" key="2">
    <source>
        <dbReference type="ARBA" id="ARBA00022475"/>
    </source>
</evidence>
<feature type="transmembrane region" description="Helical" evidence="9">
    <location>
        <begin position="222"/>
        <end position="242"/>
    </location>
</feature>
<feature type="transmembrane region" description="Helical" evidence="9">
    <location>
        <begin position="525"/>
        <end position="547"/>
    </location>
</feature>
<evidence type="ECO:0000256" key="3">
    <source>
        <dbReference type="ARBA" id="ARBA00022692"/>
    </source>
</evidence>
<evidence type="ECO:0000256" key="9">
    <source>
        <dbReference type="SAM" id="Phobius"/>
    </source>
</evidence>
<evidence type="ECO:0000256" key="6">
    <source>
        <dbReference type="ARBA" id="ARBA00022989"/>
    </source>
</evidence>
<accession>A0A545AJH4</accession>
<dbReference type="RefSeq" id="WP_142708160.1">
    <property type="nucleotide sequence ID" value="NZ_VIRS01000026.1"/>
</dbReference>
<feature type="transmembrane region" description="Helical" evidence="9">
    <location>
        <begin position="482"/>
        <end position="504"/>
    </location>
</feature>
<dbReference type="GO" id="GO:0015648">
    <property type="term" value="F:lipid-linked peptidoglycan transporter activity"/>
    <property type="evidence" value="ECO:0007669"/>
    <property type="project" value="TreeGrafter"/>
</dbReference>
<feature type="transmembrane region" description="Helical" evidence="9">
    <location>
        <begin position="254"/>
        <end position="276"/>
    </location>
</feature>
<keyword evidence="4" id="KW-0133">Cell shape</keyword>
<evidence type="ECO:0000256" key="8">
    <source>
        <dbReference type="SAM" id="MobiDB-lite"/>
    </source>
</evidence>
<comment type="caution">
    <text evidence="10">The sequence shown here is derived from an EMBL/GenBank/DDBJ whole genome shotgun (WGS) entry which is preliminary data.</text>
</comment>
<dbReference type="CDD" id="cd13123">
    <property type="entry name" value="MATE_MurJ_like"/>
    <property type="match status" value="1"/>
</dbReference>
<dbReference type="PRINTS" id="PR01806">
    <property type="entry name" value="VIRFACTRMVIN"/>
</dbReference>
<feature type="transmembrane region" description="Helical" evidence="9">
    <location>
        <begin position="109"/>
        <end position="130"/>
    </location>
</feature>
<feature type="transmembrane region" description="Helical" evidence="9">
    <location>
        <begin position="455"/>
        <end position="476"/>
    </location>
</feature>
<comment type="subcellular location">
    <subcellularLocation>
        <location evidence="1">Cell membrane</location>
        <topology evidence="1">Multi-pass membrane protein</topology>
    </subcellularLocation>
</comment>
<organism evidence="10 11">
    <name type="scientific">Cryptosporangium phraense</name>
    <dbReference type="NCBI Taxonomy" id="2593070"/>
    <lineage>
        <taxon>Bacteria</taxon>
        <taxon>Bacillati</taxon>
        <taxon>Actinomycetota</taxon>
        <taxon>Actinomycetes</taxon>
        <taxon>Cryptosporangiales</taxon>
        <taxon>Cryptosporangiaceae</taxon>
        <taxon>Cryptosporangium</taxon>
    </lineage>
</organism>
<dbReference type="Pfam" id="PF03023">
    <property type="entry name" value="MurJ"/>
    <property type="match status" value="1"/>
</dbReference>
<feature type="transmembrane region" description="Helical" evidence="9">
    <location>
        <begin position="553"/>
        <end position="572"/>
    </location>
</feature>
<reference evidence="10 11" key="1">
    <citation type="submission" date="2019-07" db="EMBL/GenBank/DDBJ databases">
        <title>Cryptosporangium phraense sp. nov., isolated from plant litter.</title>
        <authorList>
            <person name="Suriyachadkun C."/>
        </authorList>
    </citation>
    <scope>NUCLEOTIDE SEQUENCE [LARGE SCALE GENOMIC DNA]</scope>
    <source>
        <strain evidence="10 11">A-T 5661</strain>
    </source>
</reference>
<dbReference type="Proteomes" id="UP000317982">
    <property type="component" value="Unassembled WGS sequence"/>
</dbReference>
<feature type="transmembrane region" description="Helical" evidence="9">
    <location>
        <begin position="380"/>
        <end position="403"/>
    </location>
</feature>
<dbReference type="PANTHER" id="PTHR47019">
    <property type="entry name" value="LIPID II FLIPPASE MURJ"/>
    <property type="match status" value="1"/>
</dbReference>
<feature type="transmembrane region" description="Helical" evidence="9">
    <location>
        <begin position="423"/>
        <end position="448"/>
    </location>
</feature>
<dbReference type="InterPro" id="IPR051050">
    <property type="entry name" value="Lipid_II_flippase_MurJ/MviN"/>
</dbReference>
<feature type="transmembrane region" description="Helical" evidence="9">
    <location>
        <begin position="339"/>
        <end position="359"/>
    </location>
</feature>
<feature type="transmembrane region" description="Helical" evidence="9">
    <location>
        <begin position="74"/>
        <end position="97"/>
    </location>
</feature>
<dbReference type="AlphaFoldDB" id="A0A545AJH4"/>
<dbReference type="GO" id="GO:0008360">
    <property type="term" value="P:regulation of cell shape"/>
    <property type="evidence" value="ECO:0007669"/>
    <property type="project" value="UniProtKB-KW"/>
</dbReference>
<feature type="transmembrane region" description="Helical" evidence="9">
    <location>
        <begin position="187"/>
        <end position="210"/>
    </location>
</feature>
<dbReference type="OrthoDB" id="9786339at2"/>
<feature type="region of interest" description="Disordered" evidence="8">
    <location>
        <begin position="1"/>
        <end position="24"/>
    </location>
</feature>
<name>A0A545AJH4_9ACTN</name>
<keyword evidence="5" id="KW-0573">Peptidoglycan synthesis</keyword>
<keyword evidence="7 9" id="KW-0472">Membrane</keyword>
<feature type="compositionally biased region" description="Basic and acidic residues" evidence="8">
    <location>
        <begin position="1"/>
        <end position="14"/>
    </location>
</feature>
<evidence type="ECO:0000313" key="11">
    <source>
        <dbReference type="Proteomes" id="UP000317982"/>
    </source>
</evidence>
<evidence type="ECO:0000256" key="4">
    <source>
        <dbReference type="ARBA" id="ARBA00022960"/>
    </source>
</evidence>
<keyword evidence="2" id="KW-1003">Cell membrane</keyword>
<dbReference type="NCBIfam" id="TIGR01695">
    <property type="entry name" value="murJ_mviN"/>
    <property type="match status" value="1"/>
</dbReference>
<dbReference type="InterPro" id="IPR004268">
    <property type="entry name" value="MurJ"/>
</dbReference>
<dbReference type="InParanoid" id="A0A545AJH4"/>
<gene>
    <name evidence="10" type="primary">murJ</name>
    <name evidence="10" type="ORF">FL583_29700</name>
</gene>
<evidence type="ECO:0000256" key="7">
    <source>
        <dbReference type="ARBA" id="ARBA00023136"/>
    </source>
</evidence>
<evidence type="ECO:0000256" key="1">
    <source>
        <dbReference type="ARBA" id="ARBA00004651"/>
    </source>
</evidence>
<evidence type="ECO:0000256" key="5">
    <source>
        <dbReference type="ARBA" id="ARBA00022984"/>
    </source>
</evidence>
<dbReference type="EMBL" id="VIRS01000026">
    <property type="protein sequence ID" value="TQS41477.1"/>
    <property type="molecule type" value="Genomic_DNA"/>
</dbReference>
<dbReference type="GO" id="GO:0005886">
    <property type="term" value="C:plasma membrane"/>
    <property type="evidence" value="ECO:0007669"/>
    <property type="project" value="UniProtKB-SubCell"/>
</dbReference>